<evidence type="ECO:0000256" key="2">
    <source>
        <dbReference type="ARBA" id="ARBA00022448"/>
    </source>
</evidence>
<evidence type="ECO:0000313" key="6">
    <source>
        <dbReference type="Proteomes" id="UP001216440"/>
    </source>
</evidence>
<evidence type="ECO:0000256" key="4">
    <source>
        <dbReference type="SAM" id="Coils"/>
    </source>
</evidence>
<keyword evidence="6" id="KW-1185">Reference proteome</keyword>
<dbReference type="Gene3D" id="1.10.287.3240">
    <property type="match status" value="1"/>
</dbReference>
<dbReference type="Pfam" id="PF01813">
    <property type="entry name" value="ATP-synt_D"/>
    <property type="match status" value="1"/>
</dbReference>
<organism evidence="5 6">
    <name type="scientific">Streptomyces cathayae</name>
    <dbReference type="NCBI Taxonomy" id="3031124"/>
    <lineage>
        <taxon>Bacteria</taxon>
        <taxon>Bacillati</taxon>
        <taxon>Actinomycetota</taxon>
        <taxon>Actinomycetes</taxon>
        <taxon>Kitasatosporales</taxon>
        <taxon>Streptomycetaceae</taxon>
        <taxon>Streptomyces</taxon>
    </lineage>
</organism>
<evidence type="ECO:0000313" key="5">
    <source>
        <dbReference type="EMBL" id="WGD44449.1"/>
    </source>
</evidence>
<dbReference type="Proteomes" id="UP001216440">
    <property type="component" value="Chromosome"/>
</dbReference>
<proteinExistence type="inferred from homology"/>
<protein>
    <submittedName>
        <fullName evidence="5">V-type ATP synthase subunit D</fullName>
    </submittedName>
</protein>
<comment type="similarity">
    <text evidence="1">Belongs to the V-ATPase D subunit family.</text>
</comment>
<name>A0ABY8K857_9ACTN</name>
<keyword evidence="2" id="KW-0813">Transport</keyword>
<keyword evidence="3" id="KW-0406">Ion transport</keyword>
<dbReference type="RefSeq" id="WP_279337498.1">
    <property type="nucleotide sequence ID" value="NZ_CP121682.1"/>
</dbReference>
<gene>
    <name evidence="5" type="ORF">PYS65_32335</name>
</gene>
<feature type="coiled-coil region" evidence="4">
    <location>
        <begin position="150"/>
        <end position="192"/>
    </location>
</feature>
<evidence type="ECO:0000256" key="3">
    <source>
        <dbReference type="ARBA" id="ARBA00023065"/>
    </source>
</evidence>
<keyword evidence="4" id="KW-0175">Coiled coil</keyword>
<dbReference type="EMBL" id="CP121682">
    <property type="protein sequence ID" value="WGD44449.1"/>
    <property type="molecule type" value="Genomic_DNA"/>
</dbReference>
<sequence>MTAPPRIPPSRAGRLHLRHRLTVARRGADLLEQKLRILRARHEHLRRAEESGARRWHDSAEKADTWLLRAVLLGGESVLDSAAAGVGPASIAVVETVTMGVRHPSEVTCSVPDRTPTSAPPANTALIHAETAFREALRAAAEYAGARAARRVLEAELTRTRRRARALRRHWIPRLESALARIELALEQAEHEDAVRRRWAARTREGGGGGGE</sequence>
<accession>A0ABY8K857</accession>
<evidence type="ECO:0000256" key="1">
    <source>
        <dbReference type="ARBA" id="ARBA00005850"/>
    </source>
</evidence>
<dbReference type="PANTHER" id="PTHR11671">
    <property type="entry name" value="V-TYPE ATP SYNTHASE SUBUNIT D"/>
    <property type="match status" value="1"/>
</dbReference>
<dbReference type="InterPro" id="IPR002699">
    <property type="entry name" value="V_ATPase_D"/>
</dbReference>
<reference evidence="5 6" key="1">
    <citation type="submission" date="2023-03" db="EMBL/GenBank/DDBJ databases">
        <authorList>
            <person name="Mo P."/>
        </authorList>
    </citation>
    <scope>NUCLEOTIDE SEQUENCE [LARGE SCALE GENOMIC DNA]</scope>
    <source>
        <strain evidence="5 6">HUAS 5</strain>
    </source>
</reference>